<dbReference type="PANTHER" id="PTHR36302:SF1">
    <property type="entry name" value="COPPER CHAPERONE PCU(A)C"/>
    <property type="match status" value="1"/>
</dbReference>
<keyword evidence="3" id="KW-1185">Reference proteome</keyword>
<evidence type="ECO:0008006" key="4">
    <source>
        <dbReference type="Google" id="ProtNLM"/>
    </source>
</evidence>
<dbReference type="InterPro" id="IPR007410">
    <property type="entry name" value="LpqE-like"/>
</dbReference>
<keyword evidence="1" id="KW-0732">Signal</keyword>
<dbReference type="EMBL" id="PXYG01000010">
    <property type="protein sequence ID" value="PSJ42388.1"/>
    <property type="molecule type" value="Genomic_DNA"/>
</dbReference>
<feature type="chain" id="PRO_5015195761" description="Copper chaperone PCu(A)C" evidence="1">
    <location>
        <begin position="21"/>
        <end position="151"/>
    </location>
</feature>
<dbReference type="SUPFAM" id="SSF110087">
    <property type="entry name" value="DR1885-like metal-binding protein"/>
    <property type="match status" value="1"/>
</dbReference>
<dbReference type="Gene3D" id="2.60.40.1890">
    <property type="entry name" value="PCu(A)C copper chaperone"/>
    <property type="match status" value="1"/>
</dbReference>
<accession>A0A2P7QWP0</accession>
<dbReference type="AlphaFoldDB" id="A0A2P7QWP0"/>
<dbReference type="Pfam" id="PF04314">
    <property type="entry name" value="PCuAC"/>
    <property type="match status" value="1"/>
</dbReference>
<comment type="caution">
    <text evidence="2">The sequence shown here is derived from an EMBL/GenBank/DDBJ whole genome shotgun (WGS) entry which is preliminary data.</text>
</comment>
<evidence type="ECO:0000313" key="2">
    <source>
        <dbReference type="EMBL" id="PSJ42388.1"/>
    </source>
</evidence>
<evidence type="ECO:0000256" key="1">
    <source>
        <dbReference type="SAM" id="SignalP"/>
    </source>
</evidence>
<dbReference type="InterPro" id="IPR058248">
    <property type="entry name" value="Lxx211020-like"/>
</dbReference>
<reference evidence="2 3" key="1">
    <citation type="submission" date="2018-03" db="EMBL/GenBank/DDBJ databases">
        <title>The draft genome of Zobellella sp. 59N8.</title>
        <authorList>
            <person name="Liu L."/>
            <person name="Li L."/>
            <person name="Zhang X."/>
            <person name="Liang L."/>
            <person name="Wang T."/>
        </authorList>
    </citation>
    <scope>NUCLEOTIDE SEQUENCE [LARGE SCALE GENOMIC DNA]</scope>
    <source>
        <strain evidence="2 3">59N8</strain>
    </source>
</reference>
<feature type="signal peptide" evidence="1">
    <location>
        <begin position="1"/>
        <end position="20"/>
    </location>
</feature>
<dbReference type="PANTHER" id="PTHR36302">
    <property type="entry name" value="BLR7088 PROTEIN"/>
    <property type="match status" value="1"/>
</dbReference>
<evidence type="ECO:0000313" key="3">
    <source>
        <dbReference type="Proteomes" id="UP000240243"/>
    </source>
</evidence>
<organism evidence="2 3">
    <name type="scientific">Zobellella endophytica</name>
    <dbReference type="NCBI Taxonomy" id="2116700"/>
    <lineage>
        <taxon>Bacteria</taxon>
        <taxon>Pseudomonadati</taxon>
        <taxon>Pseudomonadota</taxon>
        <taxon>Gammaproteobacteria</taxon>
        <taxon>Aeromonadales</taxon>
        <taxon>Aeromonadaceae</taxon>
        <taxon>Zobellella</taxon>
    </lineage>
</organism>
<name>A0A2P7QWP0_9GAMM</name>
<proteinExistence type="predicted"/>
<gene>
    <name evidence="2" type="ORF">C7H85_17430</name>
</gene>
<sequence>MMKKTGLLCAVMLLSGAAWAQVTVSEGYVRATPPMGPNTAAFMQLENGGDQERILVAVSSPAAEKVELHSVQEQDGVMQMRPVDGIPVPAGGKVSLQPGGLHIMLLGVKQPLAEEDEVTLELHWDNGDTEQLTLPVRDIRAQMQYGHGHQH</sequence>
<protein>
    <recommendedName>
        <fullName evidence="4">Copper chaperone PCu(A)C</fullName>
    </recommendedName>
</protein>
<dbReference type="InterPro" id="IPR036182">
    <property type="entry name" value="PCuAC_sf"/>
</dbReference>
<dbReference type="Proteomes" id="UP000240243">
    <property type="component" value="Unassembled WGS sequence"/>
</dbReference>